<dbReference type="InterPro" id="IPR008930">
    <property type="entry name" value="Terpenoid_cyclase/PrenylTrfase"/>
</dbReference>
<evidence type="ECO:0000256" key="2">
    <source>
        <dbReference type="ARBA" id="ARBA00022729"/>
    </source>
</evidence>
<dbReference type="RefSeq" id="WP_034645661.1">
    <property type="nucleotide sequence ID" value="NZ_ARZX01000012.1"/>
</dbReference>
<dbReference type="PANTHER" id="PTHR40094:SF1">
    <property type="entry name" value="UBIQUITIN DOMAIN-CONTAINING PROTEIN"/>
    <property type="match status" value="1"/>
</dbReference>
<comment type="caution">
    <text evidence="5">The sequence shown here is derived from an EMBL/GenBank/DDBJ whole genome shotgun (WGS) entry which is preliminary data.</text>
</comment>
<dbReference type="Pfam" id="PF07678">
    <property type="entry name" value="TED_complement"/>
    <property type="match status" value="1"/>
</dbReference>
<dbReference type="PROSITE" id="PS51257">
    <property type="entry name" value="PROKAR_LIPOPROTEIN"/>
    <property type="match status" value="1"/>
</dbReference>
<dbReference type="SMART" id="SM01359">
    <property type="entry name" value="A2M_N_2"/>
    <property type="match status" value="1"/>
</dbReference>
<dbReference type="InterPro" id="IPR021868">
    <property type="entry name" value="Alpha_2_Macroglob_MG3"/>
</dbReference>
<evidence type="ECO:0000313" key="6">
    <source>
        <dbReference type="Proteomes" id="UP000019275"/>
    </source>
</evidence>
<dbReference type="CDD" id="cd02891">
    <property type="entry name" value="A2M_like"/>
    <property type="match status" value="1"/>
</dbReference>
<dbReference type="Pfam" id="PF07703">
    <property type="entry name" value="A2M_BRD"/>
    <property type="match status" value="1"/>
</dbReference>
<feature type="domain" description="Alpha-2-macroglobulin bait region" evidence="3">
    <location>
        <begin position="976"/>
        <end position="1118"/>
    </location>
</feature>
<protein>
    <submittedName>
        <fullName evidence="5">Alpha-2-macroglobulin domain-containing protein</fullName>
    </submittedName>
</protein>
<dbReference type="Gene3D" id="1.50.10.20">
    <property type="match status" value="1"/>
</dbReference>
<dbReference type="Gene3D" id="2.60.40.1930">
    <property type="match status" value="1"/>
</dbReference>
<keyword evidence="6" id="KW-1185">Reference proteome</keyword>
<dbReference type="InterPro" id="IPR051802">
    <property type="entry name" value="YfhM-like"/>
</dbReference>
<dbReference type="Pfam" id="PF17973">
    <property type="entry name" value="bMG10"/>
    <property type="match status" value="1"/>
</dbReference>
<dbReference type="InterPro" id="IPR041246">
    <property type="entry name" value="Bact_MG10"/>
</dbReference>
<dbReference type="EMBL" id="ARZX01000012">
    <property type="protein sequence ID" value="EWH13328.1"/>
    <property type="molecule type" value="Genomic_DNA"/>
</dbReference>
<dbReference type="InterPro" id="IPR041203">
    <property type="entry name" value="Bact_A2M_MG5"/>
</dbReference>
<dbReference type="SMART" id="SM01419">
    <property type="entry name" value="Thiol-ester_cl"/>
    <property type="match status" value="1"/>
</dbReference>
<evidence type="ECO:0000259" key="4">
    <source>
        <dbReference type="SMART" id="SM01360"/>
    </source>
</evidence>
<sequence>MKTKSIFFVLCLALFFGCKKKVTTVDAESAAKYAEYVSEYTQGIISTKAPVQIVLSKPVNDWTNGKDLSSSILDVSPSASGKIKAINENTIVFTPSKALKQNTEYTFLVNLKEIYKDIPSDLEEFAFSVNTIKQEFSVTLSPMQAYSKEYQYIDLQLRSADVLTLETVKKLTTATYKGTKLAFKYNNNPKNGTQFQFKLDSIKRYKEDEKLELAYDGNSFDIDTKGKIDVVIPGKNNFSILNVDVRQTSSPVVKINFSDPLKKGQNLKGLVVLENDANPKFSIKGNTLYLYPSQNHTGSLLLEVFDGIQRGDGVKLKKKYTERIAFEQIKPQVRALSNGVILPSSTNLKVNFEAVNLKAVDVKVFRIYENNVLQFLQVTELGGNNQLRRVARPIASKKLELIDELTVNSGKWQAHALDLTKLITPEKGAIYRVEFSFKPQYSLYTCSDGTNFSPFDEEEDNDDFDEETESSYWDNSESYYNNDYSWSERENPCHTSYYVNKKVGINVLATDIGVTVKKGINNSYFVATSDLITAKPIVGAKVTFYNYQQQALGTVTTSAEGVSFFDADHLAFFAVAEFKGQKTYVKLNDGNALSVSKFKVNGVKLQKGIKGYIFGERGVWRPGDMLHLSFVLNDNANKLPANHPVKLELLDPYNDVVHREVKTVGVNNFYSFPIQTDEDAMTGDWLAKVSVGGAQFTKTIKIETIKPNRLKIKNDFGEGILKGGKPIKGTMEVKWLHGAIAKNLNTDIAAKFNAVETKFKNYPGYIFDDPSRGFSAEEQMVYNGKIDAEGKANFAINPQLESNPPGMLKASFVTKVYENGGDFSTDVFTKEYSPYQTYIGLNVPKGDKSKGMLLTDIKHNFEVVSVDENGKPKATKNLKVAIYKIQWRWWWETSEDNLTHYGNSGYRNKIFETTISTNSKGKGNFEFELKYPDWGRYLVRVEDENGGHATGKAVYIDWPGWAGKSKKNDPSAATMLLFSSDKEKYNVGETATFTFPSSENGRALVTVENGNEVLESLWVEAQKGETKFTIPMTKEFTPNVFIHISLLQPHASTQNDLPIRMYGVIPISVENKETKLEPEIEMPDVLRPEETINVKISEKDGKAMTYTIAIVDEGLLDLTRFKTPNPWGTFYANEALGVKTWDIYDDVIGAFGGRINQVFAIGGDDELAGAKNKKANRFEPMVVHLGPFKLEKGQTKAHKIKIPKYVGSVRTMVVAADSEKEAYGSQEKTTPVRKPLMILASLPRKITPGESVILPVTVFAMEKKVKNVTVKIKENKAFTIEAGNSKSLKFTTPDEKMAYFVLKVSDFKGIGKVVVEASGNGEKASFEIPIDVVNPNPVTAEATSYVLNANSSKTISLETFGVDGTNTASVELSTLPPMNFNGRMQYLIRYPHGCVEQTTSGAFPQLFLADIFDMPKSKKEKVQKNVEMAINRLAGFQKSNGGLSYWPGQSNANDWGTTYAGHFMLEAEKRGYVLPIGFKSKWITYQKNIAKQYRTSGRYTLLPQAYRLYTLALAGSADVASMNRLQETKDLSNQSKLRLAAAYALIGQKSVAAKLMNSATLDFTNSKHNYGTYGSTERNKAMALETMSIMENKKASQQLAKEIAEALNSDKYMSTQSTAYSLLAMAKFADMVGGKGIKATLKVNGKRDNVSTSKTLANRALSIKKGSNSVEIKNNEGNTLYVTLVNSGKLPVGQEKTVQNNLSVNVVYKSRNGNVIDASQIQQGTDFVAEVVLKNTTNSKIEDVALTEIFPSGWEIVNTRFTDFGSFAENNVTYTDLRDDRANFYFDLRENETKSFRVLLNASYLGTYYLPGVQAEAMYDNDYLVRTKGRWVEVVK</sequence>
<evidence type="ECO:0000259" key="3">
    <source>
        <dbReference type="SMART" id="SM01359"/>
    </source>
</evidence>
<dbReference type="Proteomes" id="UP000019275">
    <property type="component" value="Unassembled WGS sequence"/>
</dbReference>
<dbReference type="InterPro" id="IPR011625">
    <property type="entry name" value="A2M_N_BRD"/>
</dbReference>
<dbReference type="InterPro" id="IPR011626">
    <property type="entry name" value="Alpha-macroglobulin_TED"/>
</dbReference>
<dbReference type="InterPro" id="IPR041462">
    <property type="entry name" value="Bact_A2M_MG6"/>
</dbReference>
<organism evidence="5 6">
    <name type="scientific">Cellulophaga geojensis KL-A</name>
    <dbReference type="NCBI Taxonomy" id="1328323"/>
    <lineage>
        <taxon>Bacteria</taxon>
        <taxon>Pseudomonadati</taxon>
        <taxon>Bacteroidota</taxon>
        <taxon>Flavobacteriia</taxon>
        <taxon>Flavobacteriales</taxon>
        <taxon>Flavobacteriaceae</taxon>
        <taxon>Cellulophaga</taxon>
    </lineage>
</organism>
<comment type="similarity">
    <text evidence="1">Belongs to the protease inhibitor I39 (alpha-2-macroglobulin) family. Bacterial alpha-2-macroglobulin subfamily.</text>
</comment>
<dbReference type="Pfam" id="PF11974">
    <property type="entry name" value="bMG3"/>
    <property type="match status" value="1"/>
</dbReference>
<gene>
    <name evidence="5" type="ORF">KLA_10403</name>
</gene>
<keyword evidence="2" id="KW-0732">Signal</keyword>
<feature type="domain" description="Alpha-2-macroglobulin" evidence="4">
    <location>
        <begin position="1182"/>
        <end position="1272"/>
    </location>
</feature>
<accession>A0ABP3B6B0</accession>
<dbReference type="Pfam" id="PF00207">
    <property type="entry name" value="A2M"/>
    <property type="match status" value="1"/>
</dbReference>
<dbReference type="Pfam" id="PF17972">
    <property type="entry name" value="bMG5"/>
    <property type="match status" value="1"/>
</dbReference>
<dbReference type="SMART" id="SM01360">
    <property type="entry name" value="A2M"/>
    <property type="match status" value="1"/>
</dbReference>
<dbReference type="Pfam" id="PF17962">
    <property type="entry name" value="bMG6"/>
    <property type="match status" value="1"/>
</dbReference>
<evidence type="ECO:0000313" key="5">
    <source>
        <dbReference type="EMBL" id="EWH13328.1"/>
    </source>
</evidence>
<dbReference type="Pfam" id="PF01835">
    <property type="entry name" value="MG2"/>
    <property type="match status" value="1"/>
</dbReference>
<dbReference type="PANTHER" id="PTHR40094">
    <property type="entry name" value="ALPHA-2-MACROGLOBULIN HOMOLOG"/>
    <property type="match status" value="1"/>
</dbReference>
<name>A0ABP3B6B0_9FLAO</name>
<dbReference type="InterPro" id="IPR001599">
    <property type="entry name" value="Macroglobln_a2"/>
</dbReference>
<dbReference type="InterPro" id="IPR002890">
    <property type="entry name" value="MG2"/>
</dbReference>
<dbReference type="SUPFAM" id="SSF48239">
    <property type="entry name" value="Terpenoid cyclases/Protein prenyltransferases"/>
    <property type="match status" value="1"/>
</dbReference>
<dbReference type="InterPro" id="IPR047565">
    <property type="entry name" value="Alpha-macroglob_thiol-ester_cl"/>
</dbReference>
<evidence type="ECO:0000256" key="1">
    <source>
        <dbReference type="ARBA" id="ARBA00010556"/>
    </source>
</evidence>
<reference evidence="5 6" key="1">
    <citation type="journal article" date="2014" name="Genome Announc.">
        <title>Draft Genome Sequence of the Carrageenan-Degrading Bacterium Cellulophaga sp. Strain KL-A, Isolated from Decaying Marine Algae.</title>
        <authorList>
            <person name="Shan D."/>
            <person name="Ying J."/>
            <person name="Li X."/>
            <person name="Gao Z."/>
            <person name="Wei G."/>
            <person name="Shao Z."/>
        </authorList>
    </citation>
    <scope>NUCLEOTIDE SEQUENCE [LARGE SCALE GENOMIC DNA]</scope>
    <source>
        <strain evidence="5 6">KL-A</strain>
    </source>
</reference>
<proteinExistence type="inferred from homology"/>